<reference evidence="7" key="1">
    <citation type="submission" date="2016-11" db="EMBL/GenBank/DDBJ databases">
        <authorList>
            <person name="Varghese N."/>
            <person name="Submissions S."/>
        </authorList>
    </citation>
    <scope>NUCLEOTIDE SEQUENCE [LARGE SCALE GENOMIC DNA]</scope>
    <source>
        <strain evidence="7">GAS401</strain>
    </source>
</reference>
<dbReference type="SUPFAM" id="SSF51735">
    <property type="entry name" value="NAD(P)-binding Rossmann-fold domains"/>
    <property type="match status" value="1"/>
</dbReference>
<dbReference type="Pfam" id="PF14833">
    <property type="entry name" value="NAD_binding_11"/>
    <property type="match status" value="1"/>
</dbReference>
<dbReference type="InterPro" id="IPR036291">
    <property type="entry name" value="NAD(P)-bd_dom_sf"/>
</dbReference>
<dbReference type="InterPro" id="IPR008927">
    <property type="entry name" value="6-PGluconate_DH-like_C_sf"/>
</dbReference>
<dbReference type="RefSeq" id="WP_072820036.1">
    <property type="nucleotide sequence ID" value="NZ_LT670849.1"/>
</dbReference>
<sequence length="297" mass="31004">MSVHASIGMIGLGLMGAALSARLIDAGCAVIGFDIDPERCKELKAKGGEVAASVGELAGHCRTIIVAVYNADQVESLLAELAPSEEPARSMIICTTTCTPDEITRIARQADDAGLGFIEAPISGTSAEVRNGSGLALVAGPQESIKTASATLDILCPQRVNVGKIGDASRTKLAINLILQNNRAALAEGIVFAEGLGLDPAVFLATARKSAAYSRVMDTKGDKMLTRDFTPQSHISQTLKDAELILAEAQRRNFSLPLTSTQAALLRTAIALEGPDSDSAAVIEAVRQPKALIEDPT</sequence>
<accession>A0A1M7U7J2</accession>
<dbReference type="GO" id="GO:0050661">
    <property type="term" value="F:NADP binding"/>
    <property type="evidence" value="ECO:0007669"/>
    <property type="project" value="InterPro"/>
</dbReference>
<dbReference type="Gene3D" id="3.40.50.720">
    <property type="entry name" value="NAD(P)-binding Rossmann-like Domain"/>
    <property type="match status" value="1"/>
</dbReference>
<evidence type="ECO:0000256" key="3">
    <source>
        <dbReference type="PIRSR" id="PIRSR000103-1"/>
    </source>
</evidence>
<evidence type="ECO:0000259" key="5">
    <source>
        <dbReference type="Pfam" id="PF14833"/>
    </source>
</evidence>
<evidence type="ECO:0000259" key="4">
    <source>
        <dbReference type="Pfam" id="PF03446"/>
    </source>
</evidence>
<protein>
    <submittedName>
        <fullName evidence="6">3-hydroxyisobutyrate dehydrogenase</fullName>
    </submittedName>
</protein>
<name>A0A1M7U7J2_9BRAD</name>
<dbReference type="AlphaFoldDB" id="A0A1M7U7J2"/>
<keyword evidence="2" id="KW-0520">NAD</keyword>
<evidence type="ECO:0000313" key="7">
    <source>
        <dbReference type="Proteomes" id="UP000184096"/>
    </source>
</evidence>
<dbReference type="PIRSF" id="PIRSF000103">
    <property type="entry name" value="HIBADH"/>
    <property type="match status" value="1"/>
</dbReference>
<dbReference type="EMBL" id="LT670849">
    <property type="protein sequence ID" value="SHN78908.1"/>
    <property type="molecule type" value="Genomic_DNA"/>
</dbReference>
<feature type="domain" description="3-hydroxyisobutyrate dehydrogenase-like NAD-binding" evidence="5">
    <location>
        <begin position="166"/>
        <end position="285"/>
    </location>
</feature>
<keyword evidence="1" id="KW-0560">Oxidoreductase</keyword>
<gene>
    <name evidence="6" type="ORF">SAMN05444170_3826</name>
</gene>
<dbReference type="PANTHER" id="PTHR43060:SF15">
    <property type="entry name" value="3-HYDROXYISOBUTYRATE DEHYDROGENASE-LIKE 1, MITOCHONDRIAL-RELATED"/>
    <property type="match status" value="1"/>
</dbReference>
<feature type="domain" description="6-phosphogluconate dehydrogenase NADP-binding" evidence="4">
    <location>
        <begin position="6"/>
        <end position="155"/>
    </location>
</feature>
<dbReference type="SUPFAM" id="SSF48179">
    <property type="entry name" value="6-phosphogluconate dehydrogenase C-terminal domain-like"/>
    <property type="match status" value="1"/>
</dbReference>
<dbReference type="InterPro" id="IPR013328">
    <property type="entry name" value="6PGD_dom2"/>
</dbReference>
<feature type="active site" evidence="3">
    <location>
        <position position="172"/>
    </location>
</feature>
<proteinExistence type="predicted"/>
<dbReference type="GO" id="GO:0016491">
    <property type="term" value="F:oxidoreductase activity"/>
    <property type="evidence" value="ECO:0007669"/>
    <property type="project" value="UniProtKB-KW"/>
</dbReference>
<dbReference type="InterPro" id="IPR006115">
    <property type="entry name" value="6PGDH_NADP-bd"/>
</dbReference>
<evidence type="ECO:0000313" key="6">
    <source>
        <dbReference type="EMBL" id="SHN78908.1"/>
    </source>
</evidence>
<evidence type="ECO:0000256" key="2">
    <source>
        <dbReference type="ARBA" id="ARBA00023027"/>
    </source>
</evidence>
<dbReference type="InterPro" id="IPR029154">
    <property type="entry name" value="HIBADH-like_NADP-bd"/>
</dbReference>
<evidence type="ECO:0000256" key="1">
    <source>
        <dbReference type="ARBA" id="ARBA00023002"/>
    </source>
</evidence>
<dbReference type="InterPro" id="IPR015815">
    <property type="entry name" value="HIBADH-related"/>
</dbReference>
<organism evidence="6 7">
    <name type="scientific">Bradyrhizobium erythrophlei</name>
    <dbReference type="NCBI Taxonomy" id="1437360"/>
    <lineage>
        <taxon>Bacteria</taxon>
        <taxon>Pseudomonadati</taxon>
        <taxon>Pseudomonadota</taxon>
        <taxon>Alphaproteobacteria</taxon>
        <taxon>Hyphomicrobiales</taxon>
        <taxon>Nitrobacteraceae</taxon>
        <taxon>Bradyrhizobium</taxon>
    </lineage>
</organism>
<dbReference type="PANTHER" id="PTHR43060">
    <property type="entry name" value="3-HYDROXYISOBUTYRATE DEHYDROGENASE-LIKE 1, MITOCHONDRIAL-RELATED"/>
    <property type="match status" value="1"/>
</dbReference>
<dbReference type="GO" id="GO:0051287">
    <property type="term" value="F:NAD binding"/>
    <property type="evidence" value="ECO:0007669"/>
    <property type="project" value="InterPro"/>
</dbReference>
<keyword evidence="7" id="KW-1185">Reference proteome</keyword>
<dbReference type="Pfam" id="PF03446">
    <property type="entry name" value="NAD_binding_2"/>
    <property type="match status" value="1"/>
</dbReference>
<dbReference type="Proteomes" id="UP000184096">
    <property type="component" value="Chromosome I"/>
</dbReference>
<dbReference type="Gene3D" id="1.10.1040.10">
    <property type="entry name" value="N-(1-d-carboxylethyl)-l-norvaline Dehydrogenase, domain 2"/>
    <property type="match status" value="1"/>
</dbReference>